<dbReference type="EMBL" id="QYUL01000004">
    <property type="protein sequence ID" value="RJF78072.1"/>
    <property type="molecule type" value="Genomic_DNA"/>
</dbReference>
<dbReference type="AlphaFoldDB" id="A0A418VP65"/>
<keyword evidence="1" id="KW-0472">Membrane</keyword>
<keyword evidence="1" id="KW-0812">Transmembrane</keyword>
<proteinExistence type="predicted"/>
<reference evidence="2 3" key="1">
    <citation type="submission" date="2018-09" db="EMBL/GenBank/DDBJ databases">
        <authorList>
            <person name="Zhu H."/>
        </authorList>
    </citation>
    <scope>NUCLEOTIDE SEQUENCE [LARGE SCALE GENOMIC DNA]</scope>
    <source>
        <strain evidence="2 3">K2W22B-5</strain>
    </source>
</reference>
<organism evidence="2 3">
    <name type="scientific">Azospirillum cavernae</name>
    <dbReference type="NCBI Taxonomy" id="2320860"/>
    <lineage>
        <taxon>Bacteria</taxon>
        <taxon>Pseudomonadati</taxon>
        <taxon>Pseudomonadota</taxon>
        <taxon>Alphaproteobacteria</taxon>
        <taxon>Rhodospirillales</taxon>
        <taxon>Azospirillaceae</taxon>
        <taxon>Azospirillum</taxon>
    </lineage>
</organism>
<gene>
    <name evidence="2" type="ORF">D3877_23365</name>
</gene>
<comment type="caution">
    <text evidence="2">The sequence shown here is derived from an EMBL/GenBank/DDBJ whole genome shotgun (WGS) entry which is preliminary data.</text>
</comment>
<feature type="transmembrane region" description="Helical" evidence="1">
    <location>
        <begin position="81"/>
        <end position="98"/>
    </location>
</feature>
<dbReference type="OrthoDB" id="8452169at2"/>
<evidence type="ECO:0000313" key="2">
    <source>
        <dbReference type="EMBL" id="RJF78072.1"/>
    </source>
</evidence>
<evidence type="ECO:0000313" key="3">
    <source>
        <dbReference type="Proteomes" id="UP000283458"/>
    </source>
</evidence>
<keyword evidence="1" id="KW-1133">Transmembrane helix</keyword>
<sequence>MRVIFHGHLQKLCPVVHDMKVDSPYEALTALVAQIPVLQIVRGGQGYPCRVVGFRTPQALMRRSDVEEIHVMPDYTVAGKAGSWIQIGIGAILVAVGAYTGNAFLINAGVALIMGGILQLLAPSPNKDGNPDASKYLGAPKNTVAMGTRIIIAYGVNRLYGQFLSYDVNVIGVPVAGE</sequence>
<dbReference type="Proteomes" id="UP000283458">
    <property type="component" value="Unassembled WGS sequence"/>
</dbReference>
<keyword evidence="3" id="KW-1185">Reference proteome</keyword>
<protein>
    <submittedName>
        <fullName evidence="2">Tail assembly protein</fullName>
    </submittedName>
</protein>
<dbReference type="RefSeq" id="WP_119833214.1">
    <property type="nucleotide sequence ID" value="NZ_QYUL01000004.1"/>
</dbReference>
<name>A0A418VP65_9PROT</name>
<accession>A0A418VP65</accession>
<evidence type="ECO:0000256" key="1">
    <source>
        <dbReference type="SAM" id="Phobius"/>
    </source>
</evidence>